<evidence type="ECO:0000256" key="2">
    <source>
        <dbReference type="ARBA" id="ARBA00022785"/>
    </source>
</evidence>
<dbReference type="PIRSF" id="PIRSF004750">
    <property type="entry name" value="Nitrile_oxidored_YqcD_prd"/>
    <property type="match status" value="1"/>
</dbReference>
<comment type="subcellular location">
    <subcellularLocation>
        <location evidence="5">Cytoplasm</location>
    </subcellularLocation>
</comment>
<proteinExistence type="inferred from homology"/>
<dbReference type="Proteomes" id="UP000195440">
    <property type="component" value="Unassembled WGS sequence"/>
</dbReference>
<dbReference type="HAMAP" id="MF_00817">
    <property type="entry name" value="QueF_type2"/>
    <property type="match status" value="1"/>
</dbReference>
<feature type="active site" description="Thioimide intermediate" evidence="5">
    <location>
        <position position="184"/>
    </location>
</feature>
<feature type="binding site" evidence="5">
    <location>
        <begin position="223"/>
        <end position="224"/>
    </location>
    <ligand>
        <name>substrate</name>
    </ligand>
</feature>
<comment type="subunit">
    <text evidence="5">Homodimer.</text>
</comment>
<comment type="catalytic activity">
    <reaction evidence="5">
        <text>7-aminomethyl-7-carbaguanine + 2 NADP(+) = 7-cyano-7-carbaguanine + 2 NADPH + 3 H(+)</text>
        <dbReference type="Rhea" id="RHEA:13409"/>
        <dbReference type="ChEBI" id="CHEBI:15378"/>
        <dbReference type="ChEBI" id="CHEBI:45075"/>
        <dbReference type="ChEBI" id="CHEBI:57783"/>
        <dbReference type="ChEBI" id="CHEBI:58349"/>
        <dbReference type="ChEBI" id="CHEBI:58703"/>
        <dbReference type="EC" id="1.7.1.13"/>
    </reaction>
</comment>
<keyword evidence="8" id="KW-1185">Reference proteome</keyword>
<dbReference type="InterPro" id="IPR029139">
    <property type="entry name" value="QueF_N"/>
</dbReference>
<evidence type="ECO:0000259" key="6">
    <source>
        <dbReference type="Pfam" id="PF14819"/>
    </source>
</evidence>
<dbReference type="Gene3D" id="3.30.1130.10">
    <property type="match status" value="2"/>
</dbReference>
<evidence type="ECO:0000256" key="1">
    <source>
        <dbReference type="ARBA" id="ARBA00022490"/>
    </source>
</evidence>
<organism evidence="7 8">
    <name type="scientific">Pseudomonas caspiana</name>
    <dbReference type="NCBI Taxonomy" id="1451454"/>
    <lineage>
        <taxon>Bacteria</taxon>
        <taxon>Pseudomonadati</taxon>
        <taxon>Pseudomonadota</taxon>
        <taxon>Gammaproteobacteria</taxon>
        <taxon>Pseudomonadales</taxon>
        <taxon>Pseudomonadaceae</taxon>
        <taxon>Pseudomonas</taxon>
    </lineage>
</organism>
<feature type="binding site" evidence="5">
    <location>
        <begin position="83"/>
        <end position="85"/>
    </location>
    <ligand>
        <name>substrate</name>
    </ligand>
</feature>
<dbReference type="Pfam" id="PF14489">
    <property type="entry name" value="QueF"/>
    <property type="match status" value="1"/>
</dbReference>
<keyword evidence="3 5" id="KW-0521">NADP</keyword>
<comment type="function">
    <text evidence="5">Catalyzes the NADPH-dependent reduction of 7-cyano-7-deazaguanine (preQ0) to 7-aminomethyl-7-deazaguanine (preQ1).</text>
</comment>
<dbReference type="NCBIfam" id="TIGR03138">
    <property type="entry name" value="QueF"/>
    <property type="match status" value="1"/>
</dbReference>
<comment type="pathway">
    <text evidence="5">tRNA modification; tRNA-queuosine biosynthesis.</text>
</comment>
<dbReference type="InterPro" id="IPR050084">
    <property type="entry name" value="NADPH_dep_7-cyano-7-deazaG_red"/>
</dbReference>
<name>A0A1Y3P4S4_9PSED</name>
<keyword evidence="4 5" id="KW-0560">Oxidoreductase</keyword>
<evidence type="ECO:0000256" key="3">
    <source>
        <dbReference type="ARBA" id="ARBA00022857"/>
    </source>
</evidence>
<feature type="active site" description="Proton donor" evidence="5">
    <location>
        <position position="191"/>
    </location>
</feature>
<dbReference type="InterPro" id="IPR043133">
    <property type="entry name" value="GTP-CH-I_C/QueF"/>
</dbReference>
<feature type="domain" description="NADPH-dependent 7-cyano-7-deazaguanine reductase N-terminal" evidence="6">
    <location>
        <begin position="16"/>
        <end position="126"/>
    </location>
</feature>
<dbReference type="RefSeq" id="WP_087265083.1">
    <property type="nucleotide sequence ID" value="NZ_JBJGBV010000003.1"/>
</dbReference>
<dbReference type="EMBL" id="LOHF01000003">
    <property type="protein sequence ID" value="OUM74835.1"/>
    <property type="molecule type" value="Genomic_DNA"/>
</dbReference>
<evidence type="ECO:0000313" key="7">
    <source>
        <dbReference type="EMBL" id="OUM74835.1"/>
    </source>
</evidence>
<comment type="caution">
    <text evidence="7">The sequence shown here is derived from an EMBL/GenBank/DDBJ whole genome shotgun (WGS) entry which is preliminary data.</text>
</comment>
<evidence type="ECO:0000313" key="8">
    <source>
        <dbReference type="Proteomes" id="UP000195440"/>
    </source>
</evidence>
<dbReference type="GO" id="GO:0033739">
    <property type="term" value="F:preQ1 synthase activity"/>
    <property type="evidence" value="ECO:0007669"/>
    <property type="project" value="UniProtKB-UniRule"/>
</dbReference>
<dbReference type="GO" id="GO:0008616">
    <property type="term" value="P:tRNA queuosine(34) biosynthetic process"/>
    <property type="evidence" value="ECO:0007669"/>
    <property type="project" value="UniProtKB-UniRule"/>
</dbReference>
<dbReference type="InterPro" id="IPR029500">
    <property type="entry name" value="QueF"/>
</dbReference>
<comment type="similarity">
    <text evidence="5">Belongs to the GTP cyclohydrolase I family. QueF type 2 subfamily.</text>
</comment>
<sequence length="276" mass="30681">MHPAAEHSPLGKSSEYIATYTPSLLFPIPRAAKWAELGLTAETLPYQGVDFWNCYELSWLLPSGKPVVAIAEFSVAADSPNIIESKSFKLYLNSLNQTVFADRAELTATLVKDLSAAAGKPVGVRIRTLADIEGEGVASMPGLCIDDLDVSIDSYDRPQPELLRCDDSRIVEQSLHSHLLKSNCPVTSQPDWGSVAVEYRGAELDAASLLAYIVSFRQHSDFHEQCVERIFLDLQRLLKPEKLTVYARYVRRGGLDINPYRSTESLSPDNRRLARQ</sequence>
<dbReference type="UniPathway" id="UPA00392"/>
<evidence type="ECO:0000256" key="4">
    <source>
        <dbReference type="ARBA" id="ARBA00023002"/>
    </source>
</evidence>
<feature type="binding site" evidence="5">
    <location>
        <begin position="85"/>
        <end position="86"/>
    </location>
    <ligand>
        <name>NADPH</name>
        <dbReference type="ChEBI" id="CHEBI:57783"/>
    </ligand>
</feature>
<feature type="binding site" evidence="5">
    <location>
        <begin position="252"/>
        <end position="253"/>
    </location>
    <ligand>
        <name>NADPH</name>
        <dbReference type="ChEBI" id="CHEBI:57783"/>
    </ligand>
</feature>
<protein>
    <recommendedName>
        <fullName evidence="5">NADPH-dependent 7-cyano-7-deazaguanine reductase</fullName>
        <ecNumber evidence="5">1.7.1.13</ecNumber>
    </recommendedName>
    <alternativeName>
        <fullName evidence="5">7-cyano-7-carbaguanine reductase</fullName>
    </alternativeName>
    <alternativeName>
        <fullName evidence="5">NADPH-dependent nitrile oxidoreductase</fullName>
    </alternativeName>
    <alternativeName>
        <fullName evidence="5">PreQ(0) reductase</fullName>
    </alternativeName>
</protein>
<accession>A0A1Y3P4S4</accession>
<keyword evidence="2 5" id="KW-0671">Queuosine biosynthesis</keyword>
<dbReference type="GO" id="GO:0005737">
    <property type="term" value="C:cytoplasm"/>
    <property type="evidence" value="ECO:0007669"/>
    <property type="project" value="UniProtKB-SubCell"/>
</dbReference>
<reference evidence="7 8" key="1">
    <citation type="journal article" date="2017" name="Syst. Appl. Microbiol.">
        <title>Pseudomonas caspiana sp. nov., a citrus pathogen in the Pseudomonas syringae phylogenetic group.</title>
        <authorList>
            <person name="Busquets A."/>
            <person name="Gomila M."/>
            <person name="Beiki F."/>
            <person name="Mulet M."/>
            <person name="Rahimian H."/>
            <person name="Garcia-Valdes E."/>
            <person name="Lalucat J."/>
        </authorList>
    </citation>
    <scope>NUCLEOTIDE SEQUENCE [LARGE SCALE GENOMIC DNA]</scope>
    <source>
        <strain evidence="7 8">FBF102</strain>
    </source>
</reference>
<dbReference type="PANTHER" id="PTHR34354">
    <property type="entry name" value="NADPH-DEPENDENT 7-CYANO-7-DEAZAGUANINE REDUCTASE"/>
    <property type="match status" value="1"/>
</dbReference>
<dbReference type="AlphaFoldDB" id="A0A1Y3P4S4"/>
<keyword evidence="1 5" id="KW-0963">Cytoplasm</keyword>
<dbReference type="InterPro" id="IPR016428">
    <property type="entry name" value="QueF_type2"/>
</dbReference>
<dbReference type="OrthoDB" id="9789995at2"/>
<dbReference type="SUPFAM" id="SSF55620">
    <property type="entry name" value="Tetrahydrobiopterin biosynthesis enzymes-like"/>
    <property type="match status" value="1"/>
</dbReference>
<dbReference type="PANTHER" id="PTHR34354:SF1">
    <property type="entry name" value="NADPH-DEPENDENT 7-CYANO-7-DEAZAGUANINE REDUCTASE"/>
    <property type="match status" value="1"/>
</dbReference>
<dbReference type="Pfam" id="PF14819">
    <property type="entry name" value="QueF_N"/>
    <property type="match status" value="1"/>
</dbReference>
<dbReference type="EC" id="1.7.1.13" evidence="5"/>
<evidence type="ECO:0000256" key="5">
    <source>
        <dbReference type="HAMAP-Rule" id="MF_00817"/>
    </source>
</evidence>
<gene>
    <name evidence="5" type="primary">queF</name>
    <name evidence="7" type="ORF">AUC60_05440</name>
</gene>